<dbReference type="GeneID" id="11774751"/>
<dbReference type="SUPFAM" id="SSF52540">
    <property type="entry name" value="P-loop containing nucleoside triphosphate hydrolases"/>
    <property type="match status" value="1"/>
</dbReference>
<name>A0A9X2WRN8_9GAMM</name>
<protein>
    <submittedName>
        <fullName evidence="2">AAA family ATPase</fullName>
    </submittedName>
</protein>
<dbReference type="RefSeq" id="WP_012089134.1">
    <property type="nucleotide sequence ID" value="NZ_JAMTCC010000002.1"/>
</dbReference>
<dbReference type="PANTHER" id="PTHR35894">
    <property type="entry name" value="GENERAL SECRETION PATHWAY PROTEIN A-RELATED"/>
    <property type="match status" value="1"/>
</dbReference>
<proteinExistence type="predicted"/>
<feature type="domain" description="ORC1/DEAH AAA+ ATPase" evidence="1">
    <location>
        <begin position="30"/>
        <end position="143"/>
    </location>
</feature>
<gene>
    <name evidence="2" type="ORF">NE536_01530</name>
</gene>
<organism evidence="2 3">
    <name type="scientific">Shewanella septentrionalis</name>
    <dbReference type="NCBI Taxonomy" id="2952223"/>
    <lineage>
        <taxon>Bacteria</taxon>
        <taxon>Pseudomonadati</taxon>
        <taxon>Pseudomonadota</taxon>
        <taxon>Gammaproteobacteria</taxon>
        <taxon>Alteromonadales</taxon>
        <taxon>Shewanellaceae</taxon>
        <taxon>Shewanella</taxon>
    </lineage>
</organism>
<evidence type="ECO:0000259" key="1">
    <source>
        <dbReference type="Pfam" id="PF13401"/>
    </source>
</evidence>
<dbReference type="PANTHER" id="PTHR35894:SF5">
    <property type="entry name" value="MU-LIKE PROPHAGE FLUMU DNA TRANSPOSITION PROTEIN B"/>
    <property type="match status" value="1"/>
</dbReference>
<reference evidence="2" key="1">
    <citation type="journal article" date="2023" name="Int. J. Syst. Evol. Microbiol.">
        <title>&lt;i&gt;Shewanella septentrionalis&lt;/i&gt; sp. nov. and &lt;i&gt;Shewanella holmiensis&lt;/i&gt; sp. nov., isolated from Baltic Sea water and sediments.</title>
        <authorList>
            <person name="Martin-Rodriguez A.J."/>
            <person name="Thorell K."/>
            <person name="Joffre E."/>
            <person name="Jensie-Markopoulos S."/>
            <person name="Moore E.R.B."/>
            <person name="Sjoling A."/>
        </authorList>
    </citation>
    <scope>NUCLEOTIDE SEQUENCE</scope>
    <source>
        <strain evidence="2">SP1W3</strain>
    </source>
</reference>
<keyword evidence="3" id="KW-1185">Reference proteome</keyword>
<dbReference type="AlphaFoldDB" id="A0A9X2WRN8"/>
<dbReference type="Pfam" id="PF13401">
    <property type="entry name" value="AAA_22"/>
    <property type="match status" value="1"/>
</dbReference>
<dbReference type="InterPro" id="IPR052026">
    <property type="entry name" value="ExeA_AAA_ATPase_DNA-bind"/>
</dbReference>
<sequence>MKAVIAPVKNVLTAQDAFDNLCTRGIGVPGLGLYHGPSGFGKTTATTYLFNQVNGIYVRAMATDSASTLMNRIVGELGSSGMWRINKMVDFTIEQMSMYERPLFIDEADYLMSDVRMLETVRDLYDNTEVPVILIGMDQIARRISTRKQFFNRISEWVEFRPADLDDVMVMADSLLDNDIKVEPELLDELRKASSGEARRIVIGLNQIERLAKMNELDYVTAEHWGAQPFHGVRRPSLVG</sequence>
<comment type="caution">
    <text evidence="2">The sequence shown here is derived from an EMBL/GenBank/DDBJ whole genome shotgun (WGS) entry which is preliminary data.</text>
</comment>
<evidence type="ECO:0000313" key="3">
    <source>
        <dbReference type="Proteomes" id="UP001155604"/>
    </source>
</evidence>
<evidence type="ECO:0000313" key="2">
    <source>
        <dbReference type="EMBL" id="MCT7944051.1"/>
    </source>
</evidence>
<dbReference type="Gene3D" id="3.40.50.300">
    <property type="entry name" value="P-loop containing nucleotide triphosphate hydrolases"/>
    <property type="match status" value="1"/>
</dbReference>
<dbReference type="InterPro" id="IPR049945">
    <property type="entry name" value="AAA_22"/>
</dbReference>
<dbReference type="InterPro" id="IPR027417">
    <property type="entry name" value="P-loop_NTPase"/>
</dbReference>
<accession>A0A9X2WRN8</accession>
<dbReference type="Proteomes" id="UP001155604">
    <property type="component" value="Unassembled WGS sequence"/>
</dbReference>
<dbReference type="GO" id="GO:0016887">
    <property type="term" value="F:ATP hydrolysis activity"/>
    <property type="evidence" value="ECO:0007669"/>
    <property type="project" value="InterPro"/>
</dbReference>
<dbReference type="EMBL" id="JAMTCC010000002">
    <property type="protein sequence ID" value="MCT7944051.1"/>
    <property type="molecule type" value="Genomic_DNA"/>
</dbReference>